<keyword evidence="3" id="KW-1185">Reference proteome</keyword>
<reference evidence="2" key="2">
    <citation type="journal article" date="2023" name="Int. J. Syst. Evol. Microbiol.">
        <title>Streptomyces marispadix sp. nov., isolated from marine beach sediment of the Northern Coast of Portugal.</title>
        <authorList>
            <person name="dos Santos J.D.N."/>
            <person name="Vitorino I.R."/>
            <person name="Kallscheuer N."/>
            <person name="Srivastava A."/>
            <person name="Krautwurst S."/>
            <person name="Marz M."/>
            <person name="Jogler C."/>
            <person name="Lobo Da Cunha A."/>
            <person name="Catita J."/>
            <person name="Goncalves H."/>
            <person name="Gonzalez I."/>
            <person name="Reyes F."/>
            <person name="Lage O.M."/>
        </authorList>
    </citation>
    <scope>NUCLEOTIDE SEQUENCE</scope>
    <source>
        <strain evidence="2">M600PL45_2</strain>
    </source>
</reference>
<dbReference type="EMBL" id="JAKWJU010000002">
    <property type="protein sequence ID" value="MCH6161142.1"/>
    <property type="molecule type" value="Genomic_DNA"/>
</dbReference>
<protein>
    <recommendedName>
        <fullName evidence="4">Lipoprotein</fullName>
    </recommendedName>
</protein>
<comment type="caution">
    <text evidence="2">The sequence shown here is derived from an EMBL/GenBank/DDBJ whole genome shotgun (WGS) entry which is preliminary data.</text>
</comment>
<sequence>MSILAAASVTAVAPLLLVTGCTDDTTAAASDRKPLGTYGGSGATLPSGAPAAHGAAAASGQPSGVSGRAGASGRSASAGFRFPSDPREAVRSAAAALVEYGTSRARTSMAMASGGTRIAVEGEGGFDYRRGKGRLTVRLPEGTSGARPGERRTVTELLVPRALYMKNRGAGVPAGKWVRVATDELPDGNLISAGATDPGSAAELLRGARETTYDGKATTSGGTVVRRYHGTLDLAAAAREASPRRRGELEAAARGFSHGTVPFDAQIDGQGRLRKVRHQFTFAGGAPSGTDGTKSQAAGGSGNGVGRGGRDRSDVRDNEVAVAATTWFYGYGVPVKVAMPGPDDIYAGKIAPF</sequence>
<name>A0ABS9SXZ8_9ACTN</name>
<dbReference type="Gene3D" id="2.50.20.20">
    <property type="match status" value="1"/>
</dbReference>
<gene>
    <name evidence="2" type="ORF">MMA15_12235</name>
</gene>
<evidence type="ECO:0000313" key="2">
    <source>
        <dbReference type="EMBL" id="MCH6161142.1"/>
    </source>
</evidence>
<dbReference type="Proteomes" id="UP001166784">
    <property type="component" value="Unassembled WGS sequence"/>
</dbReference>
<proteinExistence type="predicted"/>
<evidence type="ECO:0000256" key="1">
    <source>
        <dbReference type="SAM" id="MobiDB-lite"/>
    </source>
</evidence>
<organism evidence="2 3">
    <name type="scientific">Streptomyces marispadix</name>
    <dbReference type="NCBI Taxonomy" id="2922868"/>
    <lineage>
        <taxon>Bacteria</taxon>
        <taxon>Bacillati</taxon>
        <taxon>Actinomycetota</taxon>
        <taxon>Actinomycetes</taxon>
        <taxon>Kitasatosporales</taxon>
        <taxon>Streptomycetaceae</taxon>
        <taxon>Streptomyces</taxon>
    </lineage>
</organism>
<accession>A0ABS9SXZ8</accession>
<feature type="region of interest" description="Disordered" evidence="1">
    <location>
        <begin position="49"/>
        <end position="84"/>
    </location>
</feature>
<dbReference type="RefSeq" id="WP_241059323.1">
    <property type="nucleotide sequence ID" value="NZ_JAKWJU010000002.1"/>
</dbReference>
<reference evidence="2" key="1">
    <citation type="submission" date="2022-03" db="EMBL/GenBank/DDBJ databases">
        <authorList>
            <person name="Santos J.D.N."/>
            <person name="Kallscheuer N."/>
            <person name="Jogler C."/>
            <person name="Lage O.M."/>
        </authorList>
    </citation>
    <scope>NUCLEOTIDE SEQUENCE</scope>
    <source>
        <strain evidence="2">M600PL45_2</strain>
    </source>
</reference>
<evidence type="ECO:0000313" key="3">
    <source>
        <dbReference type="Proteomes" id="UP001166784"/>
    </source>
</evidence>
<feature type="compositionally biased region" description="Low complexity" evidence="1">
    <location>
        <begin position="49"/>
        <end position="79"/>
    </location>
</feature>
<feature type="region of interest" description="Disordered" evidence="1">
    <location>
        <begin position="283"/>
        <end position="314"/>
    </location>
</feature>
<evidence type="ECO:0008006" key="4">
    <source>
        <dbReference type="Google" id="ProtNLM"/>
    </source>
</evidence>